<dbReference type="SMART" id="SM00966">
    <property type="entry name" value="SpoVT_AbrB"/>
    <property type="match status" value="1"/>
</dbReference>
<dbReference type="RefSeq" id="WP_079540503.1">
    <property type="nucleotide sequence ID" value="NZ_LT670844.1"/>
</dbReference>
<evidence type="ECO:0000256" key="1">
    <source>
        <dbReference type="PROSITE-ProRule" id="PRU01076"/>
    </source>
</evidence>
<evidence type="ECO:0000313" key="3">
    <source>
        <dbReference type="EMBL" id="SHK68617.1"/>
    </source>
</evidence>
<feature type="domain" description="SpoVT-AbrB" evidence="2">
    <location>
        <begin position="1"/>
        <end position="46"/>
    </location>
</feature>
<organism evidence="3 4">
    <name type="scientific">Bradyrhizobium lablabi</name>
    <dbReference type="NCBI Taxonomy" id="722472"/>
    <lineage>
        <taxon>Bacteria</taxon>
        <taxon>Pseudomonadati</taxon>
        <taxon>Pseudomonadota</taxon>
        <taxon>Alphaproteobacteria</taxon>
        <taxon>Hyphomicrobiales</taxon>
        <taxon>Nitrobacteraceae</taxon>
        <taxon>Bradyrhizobium</taxon>
    </lineage>
</organism>
<dbReference type="OrthoDB" id="9809003at2"/>
<dbReference type="EMBL" id="LT670844">
    <property type="protein sequence ID" value="SHK68617.1"/>
    <property type="molecule type" value="Genomic_DNA"/>
</dbReference>
<dbReference type="AlphaFoldDB" id="A0A1M6UHG4"/>
<dbReference type="InterPro" id="IPR037914">
    <property type="entry name" value="SpoVT-AbrB_sf"/>
</dbReference>
<dbReference type="Proteomes" id="UP000189935">
    <property type="component" value="Chromosome I"/>
</dbReference>
<dbReference type="InterPro" id="IPR007159">
    <property type="entry name" value="SpoVT-AbrB_dom"/>
</dbReference>
<gene>
    <name evidence="3" type="ORF">SAMN05444159_3912</name>
</gene>
<sequence length="78" mass="8269">MATTVTRKGQVTIPKPVRDHLGIGPGSQIAFRRADDGSIVIEKADRTQQPSRFAKVIGSAGPGLSTDEIMALLRGNDP</sequence>
<dbReference type="Gene3D" id="2.10.260.10">
    <property type="match status" value="1"/>
</dbReference>
<dbReference type="PROSITE" id="PS51740">
    <property type="entry name" value="SPOVT_ABRB"/>
    <property type="match status" value="1"/>
</dbReference>
<keyword evidence="1" id="KW-0238">DNA-binding</keyword>
<evidence type="ECO:0000259" key="2">
    <source>
        <dbReference type="PROSITE" id="PS51740"/>
    </source>
</evidence>
<proteinExistence type="predicted"/>
<reference evidence="3 4" key="1">
    <citation type="submission" date="2016-11" db="EMBL/GenBank/DDBJ databases">
        <authorList>
            <person name="Jaros S."/>
            <person name="Januszkiewicz K."/>
            <person name="Wedrychowicz H."/>
        </authorList>
    </citation>
    <scope>NUCLEOTIDE SEQUENCE [LARGE SCALE GENOMIC DNA]</scope>
    <source>
        <strain evidence="3 4">GAS499</strain>
    </source>
</reference>
<accession>A0A1M6UHG4</accession>
<evidence type="ECO:0000313" key="4">
    <source>
        <dbReference type="Proteomes" id="UP000189935"/>
    </source>
</evidence>
<dbReference type="NCBIfam" id="TIGR01439">
    <property type="entry name" value="lp_hng_hel_AbrB"/>
    <property type="match status" value="1"/>
</dbReference>
<name>A0A1M6UHG4_9BRAD</name>
<dbReference type="GO" id="GO:0003677">
    <property type="term" value="F:DNA binding"/>
    <property type="evidence" value="ECO:0007669"/>
    <property type="project" value="UniProtKB-UniRule"/>
</dbReference>
<protein>
    <submittedName>
        <fullName evidence="3">Transcriptional regulator, AbrB family</fullName>
    </submittedName>
</protein>
<dbReference type="Pfam" id="PF04014">
    <property type="entry name" value="MazE_antitoxin"/>
    <property type="match status" value="1"/>
</dbReference>
<dbReference type="SUPFAM" id="SSF89447">
    <property type="entry name" value="AbrB/MazE/MraZ-like"/>
    <property type="match status" value="1"/>
</dbReference>